<evidence type="ECO:0000313" key="3">
    <source>
        <dbReference type="Proteomes" id="UP000515493"/>
    </source>
</evidence>
<accession>A0A8E4DZF3</accession>
<name>A0A8E4DZF3_9XANT</name>
<proteinExistence type="predicted"/>
<dbReference type="EMBL" id="LR824641">
    <property type="protein sequence ID" value="CAD0329145.1"/>
    <property type="molecule type" value="Genomic_DNA"/>
</dbReference>
<dbReference type="Proteomes" id="UP000515493">
    <property type="component" value="Chromosome"/>
</dbReference>
<dbReference type="KEGG" id="xeu:XSP_002355"/>
<dbReference type="AlphaFoldDB" id="A0A8E4DZF3"/>
<gene>
    <name evidence="1" type="ORF">XSP_002355</name>
</gene>
<dbReference type="EMBL" id="LR861803">
    <property type="protein sequence ID" value="CAD1792602.1"/>
    <property type="molecule type" value="Genomic_DNA"/>
</dbReference>
<evidence type="ECO:0000313" key="1">
    <source>
        <dbReference type="EMBL" id="CAD0329145.1"/>
    </source>
</evidence>
<protein>
    <submittedName>
        <fullName evidence="1">Uncharacterized protein</fullName>
    </submittedName>
</protein>
<evidence type="ECO:0000313" key="2">
    <source>
        <dbReference type="EMBL" id="CAD1792602.1"/>
    </source>
</evidence>
<reference evidence="1 3" key="1">
    <citation type="submission" date="2020-07" db="EMBL/GenBank/DDBJ databases">
        <authorList>
            <person name="Teixeira M."/>
        </authorList>
    </citation>
    <scope>NUCLEOTIDE SEQUENCE</scope>
    <source>
        <strain evidence="2">1</strain>
        <strain evidence="1">Xanthomonas sp. CPBF 367</strain>
    </source>
</reference>
<organism evidence="1">
    <name type="scientific">Xanthomonas euroxanthea</name>
    <dbReference type="NCBI Taxonomy" id="2259622"/>
    <lineage>
        <taxon>Bacteria</taxon>
        <taxon>Pseudomonadati</taxon>
        <taxon>Pseudomonadota</taxon>
        <taxon>Gammaproteobacteria</taxon>
        <taxon>Lysobacterales</taxon>
        <taxon>Lysobacteraceae</taxon>
        <taxon>Xanthomonas</taxon>
    </lineage>
</organism>
<sequence>MDEHLIGKGRSIMCGNIPFEKWKREAIDLRANRGYQHRLQHAMREQWHISLLIVGFDCARLGGSDALVIVLARPSRLPAERYMDSVGSDAGAAPCGWPACSHPANHDL</sequence>